<sequence length="34" mass="3891">MATSTQQQQQQTPDLIKVGFSDLKQGEGSFWNYE</sequence>
<dbReference type="WBParaSite" id="ES5_v2.g29941.t1">
    <property type="protein sequence ID" value="ES5_v2.g29941.t1"/>
    <property type="gene ID" value="ES5_v2.g29941"/>
</dbReference>
<evidence type="ECO:0000313" key="2">
    <source>
        <dbReference type="WBParaSite" id="ES5_v2.g29941.t1"/>
    </source>
</evidence>
<reference evidence="2" key="1">
    <citation type="submission" date="2022-11" db="UniProtKB">
        <authorList>
            <consortium name="WormBaseParasite"/>
        </authorList>
    </citation>
    <scope>IDENTIFICATION</scope>
</reference>
<name>A0AC34GJY4_9BILA</name>
<proteinExistence type="predicted"/>
<organism evidence="1 2">
    <name type="scientific">Panagrolaimus sp. ES5</name>
    <dbReference type="NCBI Taxonomy" id="591445"/>
    <lineage>
        <taxon>Eukaryota</taxon>
        <taxon>Metazoa</taxon>
        <taxon>Ecdysozoa</taxon>
        <taxon>Nematoda</taxon>
        <taxon>Chromadorea</taxon>
        <taxon>Rhabditida</taxon>
        <taxon>Tylenchina</taxon>
        <taxon>Panagrolaimomorpha</taxon>
        <taxon>Panagrolaimoidea</taxon>
        <taxon>Panagrolaimidae</taxon>
        <taxon>Panagrolaimus</taxon>
    </lineage>
</organism>
<dbReference type="Proteomes" id="UP000887579">
    <property type="component" value="Unplaced"/>
</dbReference>
<evidence type="ECO:0000313" key="1">
    <source>
        <dbReference type="Proteomes" id="UP000887579"/>
    </source>
</evidence>
<protein>
    <submittedName>
        <fullName evidence="2">Uncharacterized protein</fullName>
    </submittedName>
</protein>
<accession>A0AC34GJY4</accession>